<reference evidence="1" key="2">
    <citation type="journal article" date="2024" name="Toxins">
        <title>Genome Sequence Analysis of Native Xenorhabdus Strains Isolated from Entomopathogenic Nematodes in Argentina.</title>
        <authorList>
            <person name="Palma L."/>
            <person name="Frizzo L."/>
            <person name="Kaiser S."/>
            <person name="Berry C."/>
            <person name="Caballero P."/>
            <person name="Bode H.B."/>
            <person name="Del Valle E.E."/>
        </authorList>
    </citation>
    <scope>NUCLEOTIDE SEQUENCE</scope>
    <source>
        <strain evidence="1">M</strain>
    </source>
</reference>
<proteinExistence type="predicted"/>
<reference evidence="1" key="1">
    <citation type="submission" date="2020-09" db="EMBL/GenBank/DDBJ databases">
        <authorList>
            <person name="Palma L."/>
            <person name="Caballero P."/>
            <person name="Berry C."/>
            <person name="Del Valle E."/>
        </authorList>
    </citation>
    <scope>NUCLEOTIDE SEQUENCE</scope>
    <source>
        <strain evidence="1">M</strain>
    </source>
</reference>
<gene>
    <name evidence="1" type="ORF">ID854_05810</name>
</gene>
<evidence type="ECO:0000313" key="1">
    <source>
        <dbReference type="EMBL" id="MBD2799983.1"/>
    </source>
</evidence>
<name>A0AAW3YUJ3_9GAMM</name>
<dbReference type="EMBL" id="JACXBF010000127">
    <property type="protein sequence ID" value="MBD2799983.1"/>
    <property type="molecule type" value="Genomic_DNA"/>
</dbReference>
<organism evidence="1">
    <name type="scientific">Xenorhabdus szentirmaii</name>
    <dbReference type="NCBI Taxonomy" id="290112"/>
    <lineage>
        <taxon>Bacteria</taxon>
        <taxon>Pseudomonadati</taxon>
        <taxon>Pseudomonadota</taxon>
        <taxon>Gammaproteobacteria</taxon>
        <taxon>Enterobacterales</taxon>
        <taxon>Morganellaceae</taxon>
        <taxon>Xenorhabdus</taxon>
    </lineage>
</organism>
<accession>A0AAW3YUJ3</accession>
<protein>
    <submittedName>
        <fullName evidence="1">Uncharacterized protein</fullName>
    </submittedName>
</protein>
<dbReference type="Proteomes" id="UP001193920">
    <property type="component" value="Unassembled WGS sequence"/>
</dbReference>
<sequence length="95" mass="10929">MEKQLILNVEKIYGEQPIIVLNTQDISEPLPIDTGSLEMTSYPCPPFTGENPLNLNASPPCSYSGIRNPLILMRNWKVFWRSWINRKINKENTLP</sequence>
<comment type="caution">
    <text evidence="1">The sequence shown here is derived from an EMBL/GenBank/DDBJ whole genome shotgun (WGS) entry which is preliminary data.</text>
</comment>
<dbReference type="AlphaFoldDB" id="A0AAW3YUJ3"/>
<dbReference type="RefSeq" id="WP_323868607.1">
    <property type="nucleotide sequence ID" value="NZ_JACXBF010000127.1"/>
</dbReference>